<keyword evidence="2" id="KW-1185">Reference proteome</keyword>
<evidence type="ECO:0000313" key="1">
    <source>
        <dbReference type="EMBL" id="TGY96883.1"/>
    </source>
</evidence>
<dbReference type="Proteomes" id="UP000304953">
    <property type="component" value="Unassembled WGS sequence"/>
</dbReference>
<sequence>MSETAKFYTAEQKDVLKEYSVSKDAKRTLITESTGARILDALGEQQNMLQNIEHILQRIEEVILSALKSR</sequence>
<evidence type="ECO:0000313" key="2">
    <source>
        <dbReference type="Proteomes" id="UP000304953"/>
    </source>
</evidence>
<proteinExistence type="predicted"/>
<protein>
    <submittedName>
        <fullName evidence="1">Uncharacterized protein</fullName>
    </submittedName>
</protein>
<comment type="caution">
    <text evidence="1">The sequence shown here is derived from an EMBL/GenBank/DDBJ whole genome shotgun (WGS) entry which is preliminary data.</text>
</comment>
<organism evidence="1 2">
    <name type="scientific">Petralouisia muris</name>
    <dbReference type="NCBI Taxonomy" id="3032872"/>
    <lineage>
        <taxon>Bacteria</taxon>
        <taxon>Bacillati</taxon>
        <taxon>Bacillota</taxon>
        <taxon>Clostridia</taxon>
        <taxon>Lachnospirales</taxon>
        <taxon>Lachnospiraceae</taxon>
        <taxon>Petralouisia</taxon>
    </lineage>
</organism>
<gene>
    <name evidence="1" type="ORF">E5329_07765</name>
</gene>
<name>A0AC61RYR2_9FIRM</name>
<accession>A0AC61RYR2</accession>
<dbReference type="EMBL" id="SRYA01000012">
    <property type="protein sequence ID" value="TGY96883.1"/>
    <property type="molecule type" value="Genomic_DNA"/>
</dbReference>
<reference evidence="1" key="1">
    <citation type="submission" date="2019-04" db="EMBL/GenBank/DDBJ databases">
        <title>Microbes associate with the intestines of laboratory mice.</title>
        <authorList>
            <person name="Navarre W."/>
            <person name="Wong E."/>
            <person name="Huang K."/>
            <person name="Tropini C."/>
            <person name="Ng K."/>
            <person name="Yu B."/>
        </authorList>
    </citation>
    <scope>NUCLEOTIDE SEQUENCE</scope>
    <source>
        <strain evidence="1">NM01_1-7b</strain>
    </source>
</reference>